<dbReference type="Proteomes" id="UP000326799">
    <property type="component" value="Unassembled WGS sequence"/>
</dbReference>
<protein>
    <submittedName>
        <fullName evidence="2">Uncharacterized protein</fullName>
    </submittedName>
</protein>
<feature type="transmembrane region" description="Helical" evidence="1">
    <location>
        <begin position="60"/>
        <end position="79"/>
    </location>
</feature>
<keyword evidence="1" id="KW-1133">Transmembrane helix</keyword>
<dbReference type="EMBL" id="ML733410">
    <property type="protein sequence ID" value="KAB8222789.1"/>
    <property type="molecule type" value="Genomic_DNA"/>
</dbReference>
<keyword evidence="1" id="KW-0812">Transmembrane</keyword>
<evidence type="ECO:0000313" key="2">
    <source>
        <dbReference type="EMBL" id="KAB8222789.1"/>
    </source>
</evidence>
<evidence type="ECO:0000256" key="1">
    <source>
        <dbReference type="SAM" id="Phobius"/>
    </source>
</evidence>
<reference evidence="2 3" key="1">
    <citation type="submission" date="2019-04" db="EMBL/GenBank/DDBJ databases">
        <title>Fungal friends and foes A comparative genomics study of 23 Aspergillus species from section Flavi.</title>
        <authorList>
            <consortium name="DOE Joint Genome Institute"/>
            <person name="Kjaerbolling I."/>
            <person name="Vesth T.C."/>
            <person name="Frisvad J.C."/>
            <person name="Nybo J.L."/>
            <person name="Theobald S."/>
            <person name="Kildgaard S."/>
            <person name="Petersen T.I."/>
            <person name="Kuo A."/>
            <person name="Sato A."/>
            <person name="Lyhne E.K."/>
            <person name="Kogle M.E."/>
            <person name="Wiebenga A."/>
            <person name="Kun R.S."/>
            <person name="Lubbers R.J."/>
            <person name="Makela M.R."/>
            <person name="Barry K."/>
            <person name="Chovatia M."/>
            <person name="Clum A."/>
            <person name="Daum C."/>
            <person name="Haridas S."/>
            <person name="He G."/>
            <person name="LaButti K."/>
            <person name="Lipzen A."/>
            <person name="Mondo S."/>
            <person name="Pangilinan J."/>
            <person name="Riley R."/>
            <person name="Salamov A."/>
            <person name="Simmons B.A."/>
            <person name="Magnuson J.K."/>
            <person name="Henrissat B."/>
            <person name="Mortensen U.H."/>
            <person name="Larsen T.O."/>
            <person name="De vries R.P."/>
            <person name="Grigoriev I.V."/>
            <person name="Machida M."/>
            <person name="Baker S.E."/>
            <person name="Andersen M.R."/>
        </authorList>
    </citation>
    <scope>NUCLEOTIDE SEQUENCE [LARGE SCALE GENOMIC DNA]</scope>
    <source>
        <strain evidence="2 3">CBS 126849</strain>
    </source>
</reference>
<proteinExistence type="predicted"/>
<keyword evidence="3" id="KW-1185">Reference proteome</keyword>
<keyword evidence="1" id="KW-0472">Membrane</keyword>
<accession>A0A5N6EZY0</accession>
<name>A0A5N6EZY0_9EURO</name>
<dbReference type="AlphaFoldDB" id="A0A5N6EZY0"/>
<gene>
    <name evidence="2" type="ORF">BDV33DRAFT_56366</name>
</gene>
<evidence type="ECO:0000313" key="3">
    <source>
        <dbReference type="Proteomes" id="UP000326799"/>
    </source>
</evidence>
<sequence length="98" mass="11872">MTGTDAIRDVLFLVGSQTQRTFRRLVFLNPRTHEWFYFPYVREHGEVIWDRIGQVIGQRCPVWFFGFFFNIIILLSRRFHPHFTGLFRLHEHGFSQVK</sequence>
<organism evidence="2 3">
    <name type="scientific">Aspergillus novoparasiticus</name>
    <dbReference type="NCBI Taxonomy" id="986946"/>
    <lineage>
        <taxon>Eukaryota</taxon>
        <taxon>Fungi</taxon>
        <taxon>Dikarya</taxon>
        <taxon>Ascomycota</taxon>
        <taxon>Pezizomycotina</taxon>
        <taxon>Eurotiomycetes</taxon>
        <taxon>Eurotiomycetidae</taxon>
        <taxon>Eurotiales</taxon>
        <taxon>Aspergillaceae</taxon>
        <taxon>Aspergillus</taxon>
        <taxon>Aspergillus subgen. Circumdati</taxon>
    </lineage>
</organism>